<accession>A0A914BWG9</accession>
<proteinExistence type="predicted"/>
<sequence length="67" mass="7823">MLVFYKIEADQIIVKSSSLIRYVRNSINPNPAETTTPKPNASTTPDWTQIIKRINELDRKMARIYRD</sequence>
<evidence type="ECO:0000313" key="1">
    <source>
        <dbReference type="Proteomes" id="UP000887540"/>
    </source>
</evidence>
<dbReference type="AlphaFoldDB" id="A0A914BWG9"/>
<protein>
    <submittedName>
        <fullName evidence="2">Uncharacterized protein</fullName>
    </submittedName>
</protein>
<evidence type="ECO:0000313" key="2">
    <source>
        <dbReference type="WBParaSite" id="ACRNAN_Path_1145.g4427.t1"/>
    </source>
</evidence>
<reference evidence="2" key="1">
    <citation type="submission" date="2022-11" db="UniProtKB">
        <authorList>
            <consortium name="WormBaseParasite"/>
        </authorList>
    </citation>
    <scope>IDENTIFICATION</scope>
</reference>
<keyword evidence="1" id="KW-1185">Reference proteome</keyword>
<dbReference type="Proteomes" id="UP000887540">
    <property type="component" value="Unplaced"/>
</dbReference>
<organism evidence="1 2">
    <name type="scientific">Acrobeloides nanus</name>
    <dbReference type="NCBI Taxonomy" id="290746"/>
    <lineage>
        <taxon>Eukaryota</taxon>
        <taxon>Metazoa</taxon>
        <taxon>Ecdysozoa</taxon>
        <taxon>Nematoda</taxon>
        <taxon>Chromadorea</taxon>
        <taxon>Rhabditida</taxon>
        <taxon>Tylenchina</taxon>
        <taxon>Cephalobomorpha</taxon>
        <taxon>Cephaloboidea</taxon>
        <taxon>Cephalobidae</taxon>
        <taxon>Acrobeloides</taxon>
    </lineage>
</organism>
<name>A0A914BWG9_9BILA</name>
<dbReference type="WBParaSite" id="ACRNAN_Path_1145.g4427.t1">
    <property type="protein sequence ID" value="ACRNAN_Path_1145.g4427.t1"/>
    <property type="gene ID" value="ACRNAN_Path_1145.g4427"/>
</dbReference>